<comment type="caution">
    <text evidence="4">The sequence shown here is derived from an EMBL/GenBank/DDBJ whole genome shotgun (WGS) entry which is preliminary data.</text>
</comment>
<dbReference type="PROSITE" id="PS51186">
    <property type="entry name" value="GNAT"/>
    <property type="match status" value="2"/>
</dbReference>
<protein>
    <submittedName>
        <fullName evidence="4">GNAT family N-acetyltransferase</fullName>
        <ecNumber evidence="4">2.3.1.-</ecNumber>
    </submittedName>
</protein>
<dbReference type="RefSeq" id="WP_380427290.1">
    <property type="nucleotide sequence ID" value="NZ_JBHRZV010000050.1"/>
</dbReference>
<dbReference type="GO" id="GO:0016746">
    <property type="term" value="F:acyltransferase activity"/>
    <property type="evidence" value="ECO:0007669"/>
    <property type="project" value="UniProtKB-KW"/>
</dbReference>
<dbReference type="CDD" id="cd04301">
    <property type="entry name" value="NAT_SF"/>
    <property type="match status" value="2"/>
</dbReference>
<evidence type="ECO:0000259" key="3">
    <source>
        <dbReference type="PROSITE" id="PS51186"/>
    </source>
</evidence>
<reference evidence="5" key="1">
    <citation type="journal article" date="2019" name="Int. J. Syst. Evol. Microbiol.">
        <title>The Global Catalogue of Microorganisms (GCM) 10K type strain sequencing project: providing services to taxonomists for standard genome sequencing and annotation.</title>
        <authorList>
            <consortium name="The Broad Institute Genomics Platform"/>
            <consortium name="The Broad Institute Genome Sequencing Center for Infectious Disease"/>
            <person name="Wu L."/>
            <person name="Ma J."/>
        </authorList>
    </citation>
    <scope>NUCLEOTIDE SEQUENCE [LARGE SCALE GENOMIC DNA]</scope>
    <source>
        <strain evidence="5">CCUG 67170</strain>
    </source>
</reference>
<dbReference type="EMBL" id="JBHRZV010000050">
    <property type="protein sequence ID" value="MFC3928592.1"/>
    <property type="molecule type" value="Genomic_DNA"/>
</dbReference>
<dbReference type="SUPFAM" id="SSF55729">
    <property type="entry name" value="Acyl-CoA N-acyltransferases (Nat)"/>
    <property type="match status" value="2"/>
</dbReference>
<evidence type="ECO:0000313" key="5">
    <source>
        <dbReference type="Proteomes" id="UP001595807"/>
    </source>
</evidence>
<proteinExistence type="predicted"/>
<name>A0ABV8CWZ6_9STRE</name>
<dbReference type="Pfam" id="PF00583">
    <property type="entry name" value="Acetyltransf_1"/>
    <property type="match status" value="2"/>
</dbReference>
<keyword evidence="1 4" id="KW-0808">Transferase</keyword>
<keyword evidence="2 4" id="KW-0012">Acyltransferase</keyword>
<dbReference type="Gene3D" id="3.40.630.30">
    <property type="match status" value="2"/>
</dbReference>
<dbReference type="EC" id="2.3.1.-" evidence="4"/>
<evidence type="ECO:0000256" key="1">
    <source>
        <dbReference type="ARBA" id="ARBA00022679"/>
    </source>
</evidence>
<accession>A0ABV8CWZ6</accession>
<dbReference type="InterPro" id="IPR000182">
    <property type="entry name" value="GNAT_dom"/>
</dbReference>
<dbReference type="InterPro" id="IPR050680">
    <property type="entry name" value="YpeA/RimI_acetyltransf"/>
</dbReference>
<dbReference type="PANTHER" id="PTHR43420:SF44">
    <property type="entry name" value="ACETYLTRANSFERASE YPEA"/>
    <property type="match status" value="1"/>
</dbReference>
<sequence length="290" mass="32742">MNILVTNRLSSEQIQSVKTLVSVCQAYDGTARDPYLSSNLNFDPDMPAFFLVNEEETLVGFLAVYADDDEAELAVFVHPAYRRQGLAKQLYVAFQEQTASYPIASVTFWTERAFLDKHPDLPGNFGLIENPDTDTWLVRNREPYVLDKREDVVFKLADEAMLSAIATFQSQAFESDYDVALRYATEALADEEHLLYCLSLNDDVIASCTVNISSDYNYLYGLAVLPLHQGKGYGSYLVKCVVNDLLGRNNWPFQIAVEDDNSGAKRLYEKIGFVYQTQIIYLDVPEEDGP</sequence>
<feature type="domain" description="N-acetyltransferase" evidence="3">
    <location>
        <begin position="152"/>
        <end position="290"/>
    </location>
</feature>
<keyword evidence="5" id="KW-1185">Reference proteome</keyword>
<evidence type="ECO:0000313" key="4">
    <source>
        <dbReference type="EMBL" id="MFC3928592.1"/>
    </source>
</evidence>
<evidence type="ECO:0000256" key="2">
    <source>
        <dbReference type="ARBA" id="ARBA00023315"/>
    </source>
</evidence>
<gene>
    <name evidence="4" type="ORF">ACFORF_08465</name>
</gene>
<organism evidence="4 5">
    <name type="scientific">Streptococcus caprae</name>
    <dbReference type="NCBI Taxonomy" id="1640501"/>
    <lineage>
        <taxon>Bacteria</taxon>
        <taxon>Bacillati</taxon>
        <taxon>Bacillota</taxon>
        <taxon>Bacilli</taxon>
        <taxon>Lactobacillales</taxon>
        <taxon>Streptococcaceae</taxon>
        <taxon>Streptococcus</taxon>
    </lineage>
</organism>
<feature type="domain" description="N-acetyltransferase" evidence="3">
    <location>
        <begin position="5"/>
        <end position="151"/>
    </location>
</feature>
<dbReference type="Proteomes" id="UP001595807">
    <property type="component" value="Unassembled WGS sequence"/>
</dbReference>
<dbReference type="PANTHER" id="PTHR43420">
    <property type="entry name" value="ACETYLTRANSFERASE"/>
    <property type="match status" value="1"/>
</dbReference>
<dbReference type="InterPro" id="IPR016181">
    <property type="entry name" value="Acyl_CoA_acyltransferase"/>
</dbReference>